<organism evidence="1 2">
    <name type="scientific">Pleurodeles waltl</name>
    <name type="common">Iberian ribbed newt</name>
    <dbReference type="NCBI Taxonomy" id="8319"/>
    <lineage>
        <taxon>Eukaryota</taxon>
        <taxon>Metazoa</taxon>
        <taxon>Chordata</taxon>
        <taxon>Craniata</taxon>
        <taxon>Vertebrata</taxon>
        <taxon>Euteleostomi</taxon>
        <taxon>Amphibia</taxon>
        <taxon>Batrachia</taxon>
        <taxon>Caudata</taxon>
        <taxon>Salamandroidea</taxon>
        <taxon>Salamandridae</taxon>
        <taxon>Pleurodelinae</taxon>
        <taxon>Pleurodeles</taxon>
    </lineage>
</organism>
<evidence type="ECO:0000313" key="1">
    <source>
        <dbReference type="EMBL" id="KAJ1169578.1"/>
    </source>
</evidence>
<reference evidence="1" key="1">
    <citation type="journal article" date="2022" name="bioRxiv">
        <title>Sequencing and chromosome-scale assembly of the giantPleurodeles waltlgenome.</title>
        <authorList>
            <person name="Brown T."/>
            <person name="Elewa A."/>
            <person name="Iarovenko S."/>
            <person name="Subramanian E."/>
            <person name="Araus A.J."/>
            <person name="Petzold A."/>
            <person name="Susuki M."/>
            <person name="Suzuki K.-i.T."/>
            <person name="Hayashi T."/>
            <person name="Toyoda A."/>
            <person name="Oliveira C."/>
            <person name="Osipova E."/>
            <person name="Leigh N.D."/>
            <person name="Simon A."/>
            <person name="Yun M.H."/>
        </authorList>
    </citation>
    <scope>NUCLEOTIDE SEQUENCE</scope>
    <source>
        <strain evidence="1">20211129_DDA</strain>
        <tissue evidence="1">Liver</tissue>
    </source>
</reference>
<protein>
    <submittedName>
        <fullName evidence="1">Uncharacterized protein</fullName>
    </submittedName>
</protein>
<dbReference type="EMBL" id="JANPWB010000007">
    <property type="protein sequence ID" value="KAJ1169578.1"/>
    <property type="molecule type" value="Genomic_DNA"/>
</dbReference>
<proteinExistence type="predicted"/>
<evidence type="ECO:0000313" key="2">
    <source>
        <dbReference type="Proteomes" id="UP001066276"/>
    </source>
</evidence>
<dbReference type="AlphaFoldDB" id="A0AAV7SZE4"/>
<comment type="caution">
    <text evidence="1">The sequence shown here is derived from an EMBL/GenBank/DDBJ whole genome shotgun (WGS) entry which is preliminary data.</text>
</comment>
<sequence>MNLRRNRGPPAYTYSFLLDVVLTNARDLLKLLLLCRQLPTRSGRQPLQKSSLAPTAECSLPLSQLGPRRNNRTVARRVRGKAASVTYRYIASVYEREVNLHQSYTTIRYQFQGQR</sequence>
<gene>
    <name evidence="1" type="ORF">NDU88_001471</name>
</gene>
<dbReference type="Proteomes" id="UP001066276">
    <property type="component" value="Chromosome 4_1"/>
</dbReference>
<name>A0AAV7SZE4_PLEWA</name>
<keyword evidence="2" id="KW-1185">Reference proteome</keyword>
<accession>A0AAV7SZE4</accession>